<reference evidence="1 2" key="1">
    <citation type="journal article" date="2020" name="Microb. Ecol.">
        <title>Ecogenomics of the Marine Benthic Filamentous Cyanobacterium Adonisia.</title>
        <authorList>
            <person name="Walter J.M."/>
            <person name="Coutinho F.H."/>
            <person name="Leomil L."/>
            <person name="Hargreaves P.I."/>
            <person name="Campeao M.E."/>
            <person name="Vieira V.V."/>
            <person name="Silva B.S."/>
            <person name="Fistarol G.O."/>
            <person name="Salomon P.S."/>
            <person name="Sawabe T."/>
            <person name="Mino S."/>
            <person name="Hosokawa M."/>
            <person name="Miyashita H."/>
            <person name="Maruyama F."/>
            <person name="van Verk M.C."/>
            <person name="Dutilh B.E."/>
            <person name="Thompson C.C."/>
            <person name="Thompson F.L."/>
        </authorList>
    </citation>
    <scope>NUCLEOTIDE SEQUENCE [LARGE SCALE GENOMIC DNA]</scope>
    <source>
        <strain evidence="1 2">CCMR0081</strain>
    </source>
</reference>
<evidence type="ECO:0000313" key="2">
    <source>
        <dbReference type="Proteomes" id="UP000481033"/>
    </source>
</evidence>
<proteinExistence type="predicted"/>
<sequence length="61" mass="6960">MEDVSNAVEEPECEVIKAKKLTGAASSDPWSIVPYYRTLTDSNRSSDNVQTINRWKNNWIT</sequence>
<organism evidence="1 2">
    <name type="scientific">Adonisia turfae CCMR0081</name>
    <dbReference type="NCBI Taxonomy" id="2292702"/>
    <lineage>
        <taxon>Bacteria</taxon>
        <taxon>Bacillati</taxon>
        <taxon>Cyanobacteriota</taxon>
        <taxon>Adonisia</taxon>
        <taxon>Adonisia turfae</taxon>
    </lineage>
</organism>
<protein>
    <submittedName>
        <fullName evidence="1">Uncharacterized protein</fullName>
    </submittedName>
</protein>
<gene>
    <name evidence="1" type="ORF">DXZ20_02845</name>
</gene>
<evidence type="ECO:0000313" key="1">
    <source>
        <dbReference type="EMBL" id="NEZ54646.1"/>
    </source>
</evidence>
<dbReference type="EMBL" id="QXHD01000003">
    <property type="protein sequence ID" value="NEZ54646.1"/>
    <property type="molecule type" value="Genomic_DNA"/>
</dbReference>
<accession>A0A6M0REL2</accession>
<dbReference type="AlphaFoldDB" id="A0A6M0REL2"/>
<name>A0A6M0REL2_9CYAN</name>
<comment type="caution">
    <text evidence="1">The sequence shown here is derived from an EMBL/GenBank/DDBJ whole genome shotgun (WGS) entry which is preliminary data.</text>
</comment>
<keyword evidence="2" id="KW-1185">Reference proteome</keyword>
<dbReference type="Proteomes" id="UP000481033">
    <property type="component" value="Unassembled WGS sequence"/>
</dbReference>